<gene>
    <name evidence="3" type="ORF">BZG00_05370</name>
</gene>
<reference evidence="3 4" key="1">
    <citation type="journal article" date="2017" name="Genome Announc.">
        <title>Draft Genome Sequences of Salinivibrio proteolyticus, Salinivibrio sharmensis, Salinivibrio siamensis, Salinivibrio costicola subsp. alcaliphilus, Salinivibrio costicola subsp. vallismortis, and 29 New Isolates Belonging to the Genus Salinivibrio.</title>
        <authorList>
            <person name="Lopez-Hermoso C."/>
            <person name="de la Haba R.R."/>
            <person name="Sanchez-Porro C."/>
            <person name="Bayliss S.C."/>
            <person name="Feil E.J."/>
            <person name="Ventosa A."/>
        </authorList>
    </citation>
    <scope>NUCLEOTIDE SEQUENCE [LARGE SCALE GENOMIC DNA]</scope>
    <source>
        <strain evidence="3 4">AL184</strain>
    </source>
</reference>
<accession>A0AB36JX04</accession>
<evidence type="ECO:0000256" key="1">
    <source>
        <dbReference type="SAM" id="Phobius"/>
    </source>
</evidence>
<proteinExistence type="predicted"/>
<sequence>MAWMRKGMRWLTVSAISVIVITALLIGGLRFLLPNMDILQAPLRQWVSEQTGFSAQVEGIAGQWRNLTPSLQLENVALATSDNGPPLLTARAINLQLDVSATLIRRQPVFSHVTLDGLVFDTGQLPDKNTQAGVRERLEDLFLARLGQFSIPNAKVILVTPSLETQTLVISDLFWRNNQGEHQVQARLGMQGTQLDKVRVNAAFRETDGLSTLTGDVYLASEAMDIAPWLTEKLTPSATINTARLDAKAWVRVEQGRVDNGLLSIDHFALAWQEDEHQAKQWAIKDSQVQWQAVDEQTWRLDTDGLWVQTGATTQAALSQLSWQGALDNWRLNAANVDIASLRPLLGLASQSAQQHSVAAALSPSGQIRSLALSKAPDAPLRYQATLDKVSAKRWGYLPAFQGLSATLSGQGQQGQAQLELGAQSLPYGDFFQAPLPLEHGALTLNWQPTKQGLSVWSEQAVVKGADVQGQGAFRLDIPSKGAPFLALYVQADVSDAGQTWRYLPTRALPDSLTDYLSRAIQAGRAKDSEILWFGALDAFPYQDHSGIFQAKVPLRGGAFSFNTAWPTLTELDARLLFENARLAIEGDHVRLGDAVSRQVQAEIADMTQPDSELDIHASLAATGSAVRQYMLATPLVDTVGAALTHVQVDGLVNANLGLNIPLNGEQPHAEGRVRFTGNQVSIQAPDMQLDNLSGELAFSDDTLTTQSMQAQWLGQPVNLQFTGETVAAGYQLDLGMDADWDVVPLLDMLSLPLDAYLAGGARWQAGLDLTLNDTGFDYRLGVDVDTTPLQSTLPAPLNKPRWQKGQARIEATGNSEGLTGRVALPGVNYQARINTQGRRPQFTASQWQIGEQGSRLLATRGHRFDLKLEQLDLAAWKRVWQQASQSWPSGSGPYPALPMPQRINAKIETVRADPLAFHDVSLAARHKAEGWDLLMGSRELSGQAMWPTQGRLNVEIDHWHINRRLTEDEQTTDKPLFEPVDTRASPEEKALLAAIPPTHLVIEDLWLQGYRLGRVEAVLDKKASQVDLTSLTLESGKNHASISGHWLIDEQGHHQTALTLALGGESTSDLMGRFGISGGIQDASFTTQASLDYAGLPWKVDIASLNGDIRSDVKDGYISGVGGAGKLLGLFSLDSILRKIQLDFSGVFEDGLAFDDITGRAVITNGVVVTDNIRMDGIAGDMVIKGIANLVTNRVNADVRFTPDITSGIPVLSAFAVTPQTALYVLAVTTAISPVVDVFTQVRYQVSGPIGTPDIREVSRDKEALALPADATERLRQQAENAKE</sequence>
<evidence type="ECO:0000259" key="2">
    <source>
        <dbReference type="Pfam" id="PF13116"/>
    </source>
</evidence>
<name>A0AB36JX04_9GAMM</name>
<dbReference type="InterPro" id="IPR025263">
    <property type="entry name" value="YhdP_central"/>
</dbReference>
<keyword evidence="4" id="KW-1185">Reference proteome</keyword>
<dbReference type="PANTHER" id="PTHR38690">
    <property type="entry name" value="PROTEASE-RELATED"/>
    <property type="match status" value="1"/>
</dbReference>
<keyword evidence="1" id="KW-1133">Transmembrane helix</keyword>
<keyword evidence="1" id="KW-0812">Transmembrane</keyword>
<dbReference type="Pfam" id="PF13116">
    <property type="entry name" value="YhdP"/>
    <property type="match status" value="1"/>
</dbReference>
<evidence type="ECO:0000313" key="4">
    <source>
        <dbReference type="Proteomes" id="UP000189021"/>
    </source>
</evidence>
<protein>
    <submittedName>
        <fullName evidence="3">TIGR02099 family protein</fullName>
    </submittedName>
</protein>
<dbReference type="NCBIfam" id="TIGR02099">
    <property type="entry name" value="YhdP family protein"/>
    <property type="match status" value="1"/>
</dbReference>
<comment type="caution">
    <text evidence="3">The sequence shown here is derived from an EMBL/GenBank/DDBJ whole genome shotgun (WGS) entry which is preliminary data.</text>
</comment>
<feature type="transmembrane region" description="Helical" evidence="1">
    <location>
        <begin position="12"/>
        <end position="33"/>
    </location>
</feature>
<evidence type="ECO:0000313" key="3">
    <source>
        <dbReference type="EMBL" id="OOE40260.1"/>
    </source>
</evidence>
<dbReference type="Proteomes" id="UP000189021">
    <property type="component" value="Unassembled WGS sequence"/>
</dbReference>
<dbReference type="EMBL" id="MUEK01000004">
    <property type="protein sequence ID" value="OOE40260.1"/>
    <property type="molecule type" value="Genomic_DNA"/>
</dbReference>
<feature type="domain" description="YhdP central" evidence="2">
    <location>
        <begin position="1"/>
        <end position="1256"/>
    </location>
</feature>
<dbReference type="PANTHER" id="PTHR38690:SF1">
    <property type="entry name" value="PROTEASE"/>
    <property type="match status" value="1"/>
</dbReference>
<dbReference type="InterPro" id="IPR011836">
    <property type="entry name" value="YhdP"/>
</dbReference>
<keyword evidence="1" id="KW-0472">Membrane</keyword>
<organism evidence="3 4">
    <name type="scientific">Salinivibrio kushneri</name>
    <dbReference type="NCBI Taxonomy" id="1908198"/>
    <lineage>
        <taxon>Bacteria</taxon>
        <taxon>Pseudomonadati</taxon>
        <taxon>Pseudomonadota</taxon>
        <taxon>Gammaproteobacteria</taxon>
        <taxon>Vibrionales</taxon>
        <taxon>Vibrionaceae</taxon>
        <taxon>Salinivibrio</taxon>
    </lineage>
</organism>